<reference evidence="2" key="1">
    <citation type="submission" date="2018-05" db="EMBL/GenBank/DDBJ databases">
        <authorList>
            <person name="Li X."/>
        </authorList>
    </citation>
    <scope>NUCLEOTIDE SEQUENCE [LARGE SCALE GENOMIC DNA]</scope>
    <source>
        <strain evidence="2">YIM 73061</strain>
    </source>
</reference>
<accession>A0A328ABX7</accession>
<dbReference type="AlphaFoldDB" id="A0A328ABX7"/>
<proteinExistence type="predicted"/>
<evidence type="ECO:0000313" key="1">
    <source>
        <dbReference type="EMBL" id="RAK52119.1"/>
    </source>
</evidence>
<name>A0A328ABX7_9CAUL</name>
<protein>
    <submittedName>
        <fullName evidence="1">Uncharacterized protein</fullName>
    </submittedName>
</protein>
<evidence type="ECO:0000313" key="2">
    <source>
        <dbReference type="Proteomes" id="UP000249725"/>
    </source>
</evidence>
<comment type="caution">
    <text evidence="1">The sequence shown here is derived from an EMBL/GenBank/DDBJ whole genome shotgun (WGS) entry which is preliminary data.</text>
</comment>
<dbReference type="RefSeq" id="WP_111515443.1">
    <property type="nucleotide sequence ID" value="NZ_QFYR01000003.1"/>
</dbReference>
<dbReference type="Proteomes" id="UP000249725">
    <property type="component" value="Unassembled WGS sequence"/>
</dbReference>
<sequence>MALRDFHGLIQKAFLDASSIPWRTYERDCFWIVEKWVRQPHKRGEWLHVCKCESQDEAEDFLVGKLTQED</sequence>
<gene>
    <name evidence="1" type="ORF">DJ018_13265</name>
</gene>
<keyword evidence="2" id="KW-1185">Reference proteome</keyword>
<dbReference type="EMBL" id="QFYR01000003">
    <property type="protein sequence ID" value="RAK52119.1"/>
    <property type="molecule type" value="Genomic_DNA"/>
</dbReference>
<organism evidence="1 2">
    <name type="scientific">Phenylobacterium deserti</name>
    <dbReference type="NCBI Taxonomy" id="1914756"/>
    <lineage>
        <taxon>Bacteria</taxon>
        <taxon>Pseudomonadati</taxon>
        <taxon>Pseudomonadota</taxon>
        <taxon>Alphaproteobacteria</taxon>
        <taxon>Caulobacterales</taxon>
        <taxon>Caulobacteraceae</taxon>
        <taxon>Phenylobacterium</taxon>
    </lineage>
</organism>